<feature type="compositionally biased region" description="Basic and acidic residues" evidence="1">
    <location>
        <begin position="1"/>
        <end position="17"/>
    </location>
</feature>
<organism evidence="2 3">
    <name type="scientific">Burkholderia singularis</name>
    <dbReference type="NCBI Taxonomy" id="1503053"/>
    <lineage>
        <taxon>Bacteria</taxon>
        <taxon>Pseudomonadati</taxon>
        <taxon>Pseudomonadota</taxon>
        <taxon>Betaproteobacteria</taxon>
        <taxon>Burkholderiales</taxon>
        <taxon>Burkholderiaceae</taxon>
        <taxon>Burkholderia</taxon>
        <taxon>pseudomallei group</taxon>
    </lineage>
</organism>
<dbReference type="AlphaFoldDB" id="A0A238H1C4"/>
<sequence length="52" mass="5512">MGTVRRDADATADERCDRRRRRTGTPIGVRLADSRPATAFLAALPAAPSGGM</sequence>
<feature type="region of interest" description="Disordered" evidence="1">
    <location>
        <begin position="1"/>
        <end position="23"/>
    </location>
</feature>
<name>A0A238H1C4_9BURK</name>
<protein>
    <submittedName>
        <fullName evidence="2">Uncharacterized protein</fullName>
    </submittedName>
</protein>
<reference evidence="2 3" key="1">
    <citation type="submission" date="2017-04" db="EMBL/GenBank/DDBJ databases">
        <authorList>
            <person name="Afonso C.L."/>
            <person name="Miller P.J."/>
            <person name="Scott M.A."/>
            <person name="Spackman E."/>
            <person name="Goraichik I."/>
            <person name="Dimitrov K.M."/>
            <person name="Suarez D.L."/>
            <person name="Swayne D.E."/>
        </authorList>
    </citation>
    <scope>NUCLEOTIDE SEQUENCE [LARGE SCALE GENOMIC DNA]</scope>
    <source>
        <strain evidence="2">LMG 28154</strain>
    </source>
</reference>
<proteinExistence type="predicted"/>
<dbReference type="Proteomes" id="UP000198460">
    <property type="component" value="Unassembled WGS sequence"/>
</dbReference>
<evidence type="ECO:0000256" key="1">
    <source>
        <dbReference type="SAM" id="MobiDB-lite"/>
    </source>
</evidence>
<evidence type="ECO:0000313" key="2">
    <source>
        <dbReference type="EMBL" id="SMF99002.1"/>
    </source>
</evidence>
<evidence type="ECO:0000313" key="3">
    <source>
        <dbReference type="Proteomes" id="UP000198460"/>
    </source>
</evidence>
<dbReference type="EMBL" id="FXAN01000036">
    <property type="protein sequence ID" value="SMF99002.1"/>
    <property type="molecule type" value="Genomic_DNA"/>
</dbReference>
<gene>
    <name evidence="2" type="ORF">BSIN_2218</name>
</gene>
<accession>A0A238H1C4</accession>